<evidence type="ECO:0000313" key="3">
    <source>
        <dbReference type="Proteomes" id="UP001451606"/>
    </source>
</evidence>
<sequence>MAAGVVFGSTFFIFIASSALANLLTKNYFKAKNKSFLYWSLGMWLFAFAVLLEVVFSFSIYIPVLMGGYLFAVAVLVQLLSMGSLNLMKKGRYMVSYTVYSVAVDIFLLLSLTYSPVGNIIIGGVVFGPLPFLVAVASSFVTFPAAFILIVTAAISYREKKSHKMLYIIAGTVVVSIAGTLYIAAFPSFLYYAEFIGILLLWMGFVDFSTLFVKKGVKKVVYN</sequence>
<proteinExistence type="predicted"/>
<name>A0AAX4NIS5_9ARCH</name>
<accession>A0AAX4NIS5</accession>
<keyword evidence="3" id="KW-1185">Reference proteome</keyword>
<feature type="transmembrane region" description="Helical" evidence="1">
    <location>
        <begin position="36"/>
        <end position="62"/>
    </location>
</feature>
<keyword evidence="1" id="KW-0472">Membrane</keyword>
<evidence type="ECO:0008006" key="4">
    <source>
        <dbReference type="Google" id="ProtNLM"/>
    </source>
</evidence>
<dbReference type="EMBL" id="CP133772">
    <property type="protein sequence ID" value="WYY01109.1"/>
    <property type="molecule type" value="Genomic_DNA"/>
</dbReference>
<feature type="transmembrane region" description="Helical" evidence="1">
    <location>
        <begin position="191"/>
        <end position="213"/>
    </location>
</feature>
<feature type="transmembrane region" description="Helical" evidence="1">
    <location>
        <begin position="6"/>
        <end position="24"/>
    </location>
</feature>
<keyword evidence="1" id="KW-0812">Transmembrane</keyword>
<keyword evidence="1" id="KW-1133">Transmembrane helix</keyword>
<evidence type="ECO:0000313" key="2">
    <source>
        <dbReference type="EMBL" id="WYY01109.1"/>
    </source>
</evidence>
<evidence type="ECO:0000256" key="1">
    <source>
        <dbReference type="SAM" id="Phobius"/>
    </source>
</evidence>
<reference evidence="2 3" key="1">
    <citation type="submission" date="2023-09" db="EMBL/GenBank/DDBJ databases">
        <authorList>
            <person name="Golyshina O.V."/>
            <person name="Lunev E.A."/>
            <person name="Bargiela R."/>
            <person name="Gaines M.C."/>
            <person name="Daum B."/>
            <person name="Bale N.J."/>
            <person name="Koenen M."/>
            <person name="Sinninghe Damst J.S."/>
            <person name="Yakimov M."/>
            <person name="Golyshin P.N."/>
        </authorList>
    </citation>
    <scope>NUCLEOTIDE SEQUENCE [LARGE SCALE GENOMIC DNA]</scope>
    <source>
        <strain evidence="2 3">M1</strain>
    </source>
</reference>
<protein>
    <recommendedName>
        <fullName evidence="4">Multipass membrane protein</fullName>
    </recommendedName>
</protein>
<feature type="transmembrane region" description="Helical" evidence="1">
    <location>
        <begin position="165"/>
        <end position="185"/>
    </location>
</feature>
<gene>
    <name evidence="2" type="ORF">OXIME_001705</name>
</gene>
<dbReference type="GeneID" id="95968443"/>
<organism evidence="2 3">
    <name type="scientific">Oxyplasma meridianum</name>
    <dbReference type="NCBI Taxonomy" id="3073602"/>
    <lineage>
        <taxon>Archaea</taxon>
        <taxon>Methanobacteriati</taxon>
        <taxon>Thermoplasmatota</taxon>
        <taxon>Thermoplasmata</taxon>
        <taxon>Thermoplasmatales</taxon>
        <taxon>Thermoplasmataceae</taxon>
        <taxon>Oxyplasma</taxon>
    </lineage>
</organism>
<dbReference type="Proteomes" id="UP001451606">
    <property type="component" value="Chromosome"/>
</dbReference>
<dbReference type="AlphaFoldDB" id="A0AAX4NIS5"/>
<feature type="transmembrane region" description="Helical" evidence="1">
    <location>
        <begin position="120"/>
        <end position="153"/>
    </location>
</feature>
<dbReference type="KEGG" id="omr:OXIME_001705"/>
<dbReference type="RefSeq" id="WP_393971429.1">
    <property type="nucleotide sequence ID" value="NZ_CP133772.1"/>
</dbReference>
<feature type="transmembrane region" description="Helical" evidence="1">
    <location>
        <begin position="68"/>
        <end position="87"/>
    </location>
</feature>